<dbReference type="InterPro" id="IPR015421">
    <property type="entry name" value="PyrdxlP-dep_Trfase_major"/>
</dbReference>
<reference evidence="3 4" key="1">
    <citation type="submission" date="2022-11" db="EMBL/GenBank/DDBJ databases">
        <title>Desulfobotulus tamanensis H1 sp. nov. - anaerobic, alkaliphilic, sulphate reducing bacterium isolated from terrestrial mud volcano.</title>
        <authorList>
            <person name="Frolova A."/>
            <person name="Merkel A.Y."/>
            <person name="Slobodkin A.I."/>
        </authorList>
    </citation>
    <scope>NUCLEOTIDE SEQUENCE [LARGE SCALE GENOMIC DNA]</scope>
    <source>
        <strain evidence="3 4">H1</strain>
    </source>
</reference>
<sequence>MAQQCFSKSFTRQEPIPEHAIERAISVLRSGKLHRYNVEVGEAGEVSELETEFASYIGKRYCLACASCGSAMYLALKSAGVQRGDKVLCNAYTLAPVPGAIENAGADIELVEICEDYTIDIRDLDRKAAAGNAKWLLLSHMRGHMADMDKIQRVCERHGLFLIEDCAHTMGAEWDGRKSGSFGQVSCFSTQTYKHMNSGEGGFLVTDDEELMARAILHSGSYMLYDRHVARPDLEVFDPIKKRIPNYSCRMDNLRAAILRPQLQMLTRQCQRWNERYRLLEAAIHSIEGLWCPPRDPRENYVGSSIQFSVCHGDSESIRLFLEKCRERGVELKWFGSPEPAGFTSAYQSWEYFGNLPDLPNTNRILKRMCDMRIPLTFTLDDCRVIAEILRDVATDILQSD</sequence>
<name>A0ABT3N5Y4_9BACT</name>
<keyword evidence="4" id="KW-1185">Reference proteome</keyword>
<dbReference type="SUPFAM" id="SSF53383">
    <property type="entry name" value="PLP-dependent transferases"/>
    <property type="match status" value="1"/>
</dbReference>
<dbReference type="RefSeq" id="WP_265423729.1">
    <property type="nucleotide sequence ID" value="NZ_JAPFPW010000002.1"/>
</dbReference>
<organism evidence="3 4">
    <name type="scientific">Desulfobotulus pelophilus</name>
    <dbReference type="NCBI Taxonomy" id="2823377"/>
    <lineage>
        <taxon>Bacteria</taxon>
        <taxon>Pseudomonadati</taxon>
        <taxon>Thermodesulfobacteriota</taxon>
        <taxon>Desulfobacteria</taxon>
        <taxon>Desulfobacterales</taxon>
        <taxon>Desulfobacteraceae</taxon>
        <taxon>Desulfobotulus</taxon>
    </lineage>
</organism>
<dbReference type="Pfam" id="PF01041">
    <property type="entry name" value="DegT_DnrJ_EryC1"/>
    <property type="match status" value="1"/>
</dbReference>
<keyword evidence="3" id="KW-0032">Aminotransferase</keyword>
<dbReference type="InterPro" id="IPR000653">
    <property type="entry name" value="DegT/StrS_aminotransferase"/>
</dbReference>
<dbReference type="PANTHER" id="PTHR30244">
    <property type="entry name" value="TRANSAMINASE"/>
    <property type="match status" value="1"/>
</dbReference>
<evidence type="ECO:0000256" key="1">
    <source>
        <dbReference type="ARBA" id="ARBA00037999"/>
    </source>
</evidence>
<dbReference type="Gene3D" id="3.90.1150.10">
    <property type="entry name" value="Aspartate Aminotransferase, domain 1"/>
    <property type="match status" value="1"/>
</dbReference>
<gene>
    <name evidence="3" type="ORF">OOT00_02600</name>
</gene>
<comment type="similarity">
    <text evidence="1 2">Belongs to the DegT/DnrJ/EryC1 family.</text>
</comment>
<dbReference type="GO" id="GO:0008483">
    <property type="term" value="F:transaminase activity"/>
    <property type="evidence" value="ECO:0007669"/>
    <property type="project" value="UniProtKB-KW"/>
</dbReference>
<keyword evidence="2" id="KW-0663">Pyridoxal phosphate</keyword>
<dbReference type="Gene3D" id="3.40.640.10">
    <property type="entry name" value="Type I PLP-dependent aspartate aminotransferase-like (Major domain)"/>
    <property type="match status" value="1"/>
</dbReference>
<evidence type="ECO:0000313" key="4">
    <source>
        <dbReference type="Proteomes" id="UP001209681"/>
    </source>
</evidence>
<proteinExistence type="inferred from homology"/>
<dbReference type="PIRSF" id="PIRSF000390">
    <property type="entry name" value="PLP_StrS"/>
    <property type="match status" value="1"/>
</dbReference>
<dbReference type="InterPro" id="IPR015422">
    <property type="entry name" value="PyrdxlP-dep_Trfase_small"/>
</dbReference>
<evidence type="ECO:0000313" key="3">
    <source>
        <dbReference type="EMBL" id="MCW7752868.1"/>
    </source>
</evidence>
<accession>A0ABT3N5Y4</accession>
<dbReference type="InterPro" id="IPR015424">
    <property type="entry name" value="PyrdxlP-dep_Trfase"/>
</dbReference>
<comment type="caution">
    <text evidence="3">The sequence shown here is derived from an EMBL/GenBank/DDBJ whole genome shotgun (WGS) entry which is preliminary data.</text>
</comment>
<keyword evidence="3" id="KW-0808">Transferase</keyword>
<dbReference type="PANTHER" id="PTHR30244:SF34">
    <property type="entry name" value="DTDP-4-AMINO-4,6-DIDEOXYGALACTOSE TRANSAMINASE"/>
    <property type="match status" value="1"/>
</dbReference>
<dbReference type="Proteomes" id="UP001209681">
    <property type="component" value="Unassembled WGS sequence"/>
</dbReference>
<evidence type="ECO:0000256" key="2">
    <source>
        <dbReference type="RuleBase" id="RU004508"/>
    </source>
</evidence>
<dbReference type="EMBL" id="JAPFPW010000002">
    <property type="protein sequence ID" value="MCW7752868.1"/>
    <property type="molecule type" value="Genomic_DNA"/>
</dbReference>
<protein>
    <submittedName>
        <fullName evidence="3">Aminotransferase class I/II-fold pyridoxal phosphate-dependent enzyme</fullName>
    </submittedName>
</protein>